<comment type="subcellular location">
    <subcellularLocation>
        <location evidence="1">Plastid</location>
    </subcellularLocation>
</comment>
<dbReference type="PANTHER" id="PTHR11017:SF271">
    <property type="entry name" value="DISEASE RESISTANCE PROTEIN (TIR-NBS-LRR CLASS) FAMILY"/>
    <property type="match status" value="1"/>
</dbReference>
<dbReference type="InterPro" id="IPR002182">
    <property type="entry name" value="NB-ARC"/>
</dbReference>
<protein>
    <submittedName>
        <fullName evidence="3">NBS-LRR protein</fullName>
    </submittedName>
</protein>
<evidence type="ECO:0000313" key="3">
    <source>
        <dbReference type="EMBL" id="AAZ07915.1"/>
    </source>
</evidence>
<feature type="non-terminal residue" evidence="3">
    <location>
        <position position="1"/>
    </location>
</feature>
<name>Q4F947_IPOBA</name>
<dbReference type="PANTHER" id="PTHR11017">
    <property type="entry name" value="LEUCINE-RICH REPEAT-CONTAINING PROTEIN"/>
    <property type="match status" value="1"/>
</dbReference>
<dbReference type="PRINTS" id="PR00364">
    <property type="entry name" value="DISEASERSIST"/>
</dbReference>
<dbReference type="GO" id="GO:0043531">
    <property type="term" value="F:ADP binding"/>
    <property type="evidence" value="ECO:0007669"/>
    <property type="project" value="InterPro"/>
</dbReference>
<dbReference type="EMBL" id="DQ099404">
    <property type="protein sequence ID" value="AAZ07915.1"/>
    <property type="molecule type" value="Genomic_DNA"/>
</dbReference>
<proteinExistence type="predicted"/>
<reference evidence="3" key="1">
    <citation type="submission" date="2005-06" db="EMBL/GenBank/DDBJ databases">
        <title>Isolation and characterization of disease resistance gene analogs from sweet potato.</title>
        <authorList>
            <person name="Zhu H."/>
            <person name="Lin Q."/>
            <person name="Wang X."/>
            <person name="Jin G."/>
            <person name="Wu W."/>
        </authorList>
    </citation>
    <scope>NUCLEOTIDE SEQUENCE</scope>
</reference>
<dbReference type="InterPro" id="IPR044974">
    <property type="entry name" value="Disease_R_plants"/>
</dbReference>
<evidence type="ECO:0000259" key="2">
    <source>
        <dbReference type="Pfam" id="PF00931"/>
    </source>
</evidence>
<dbReference type="Gene3D" id="3.40.50.300">
    <property type="entry name" value="P-loop containing nucleotide triphosphate hydrolases"/>
    <property type="match status" value="1"/>
</dbReference>
<dbReference type="InterPro" id="IPR027417">
    <property type="entry name" value="P-loop_NTPase"/>
</dbReference>
<feature type="domain" description="NB-ARC" evidence="2">
    <location>
        <begin position="1"/>
        <end position="149"/>
    </location>
</feature>
<dbReference type="SUPFAM" id="SSF52540">
    <property type="entry name" value="P-loop containing nucleoside triphosphate hydrolases"/>
    <property type="match status" value="1"/>
</dbReference>
<dbReference type="AlphaFoldDB" id="Q4F947"/>
<organism evidence="3">
    <name type="scientific">Ipomoea batatas</name>
    <name type="common">Sweet potato</name>
    <name type="synonym">Convolvulus batatas</name>
    <dbReference type="NCBI Taxonomy" id="4120"/>
    <lineage>
        <taxon>Eukaryota</taxon>
        <taxon>Viridiplantae</taxon>
        <taxon>Streptophyta</taxon>
        <taxon>Embryophyta</taxon>
        <taxon>Tracheophyta</taxon>
        <taxon>Spermatophyta</taxon>
        <taxon>Magnoliopsida</taxon>
        <taxon>eudicotyledons</taxon>
        <taxon>Gunneridae</taxon>
        <taxon>Pentapetalae</taxon>
        <taxon>asterids</taxon>
        <taxon>lamiids</taxon>
        <taxon>Solanales</taxon>
        <taxon>Convolvulaceae</taxon>
        <taxon>Ipomoeeae</taxon>
        <taxon>Ipomoea</taxon>
    </lineage>
</organism>
<accession>Q4F947</accession>
<dbReference type="Pfam" id="PF00931">
    <property type="entry name" value="NB-ARC"/>
    <property type="match status" value="1"/>
</dbReference>
<dbReference type="GO" id="GO:0006952">
    <property type="term" value="P:defense response"/>
    <property type="evidence" value="ECO:0007669"/>
    <property type="project" value="InterPro"/>
</dbReference>
<feature type="non-terminal residue" evidence="3">
    <location>
        <position position="176"/>
    </location>
</feature>
<sequence>GMGGFGKTTLANIVYNKNYERFDGGCFLANVRETSRKPNGLVELQREILSCILNRKHERILSVEEGVVKLKDAMCCRRIILILDDVDQVELLDAIIGSIRDLFNLGSKIIITTRQENLLKSYPGCAVHKLRCFHSYMSLQIFSQHAFGQKFPSDAWLDLAGRIIDHCQGLPLALKV</sequence>
<evidence type="ECO:0000256" key="1">
    <source>
        <dbReference type="ARBA" id="ARBA00004474"/>
    </source>
</evidence>
<dbReference type="GO" id="GO:0009536">
    <property type="term" value="C:plastid"/>
    <property type="evidence" value="ECO:0007669"/>
    <property type="project" value="UniProtKB-SubCell"/>
</dbReference>